<protein>
    <submittedName>
        <fullName evidence="2">Uncharacterized protein</fullName>
    </submittedName>
</protein>
<accession>D8PYC8</accession>
<gene>
    <name evidence="2" type="ORF">SCHCODRAFT_233825</name>
</gene>
<evidence type="ECO:0000313" key="2">
    <source>
        <dbReference type="EMBL" id="EFI99228.1"/>
    </source>
</evidence>
<reference evidence="2 3" key="1">
    <citation type="journal article" date="2010" name="Nat. Biotechnol.">
        <title>Genome sequence of the model mushroom Schizophyllum commune.</title>
        <authorList>
            <person name="Ohm R.A."/>
            <person name="de Jong J.F."/>
            <person name="Lugones L.G."/>
            <person name="Aerts A."/>
            <person name="Kothe E."/>
            <person name="Stajich J.E."/>
            <person name="de Vries R.P."/>
            <person name="Record E."/>
            <person name="Levasseur A."/>
            <person name="Baker S.E."/>
            <person name="Bartholomew K.A."/>
            <person name="Coutinho P.M."/>
            <person name="Erdmann S."/>
            <person name="Fowler T.J."/>
            <person name="Gathman A.C."/>
            <person name="Lombard V."/>
            <person name="Henrissat B."/>
            <person name="Knabe N."/>
            <person name="Kuees U."/>
            <person name="Lilly W.W."/>
            <person name="Lindquist E."/>
            <person name="Lucas S."/>
            <person name="Magnuson J.K."/>
            <person name="Piumi F."/>
            <person name="Raudaskoski M."/>
            <person name="Salamov A."/>
            <person name="Schmutz J."/>
            <person name="Schwarze F.W.M.R."/>
            <person name="vanKuyk P.A."/>
            <person name="Horton J.S."/>
            <person name="Grigoriev I.V."/>
            <person name="Woesten H.A.B."/>
        </authorList>
    </citation>
    <scope>NUCLEOTIDE SEQUENCE [LARGE SCALE GENOMIC DNA]</scope>
    <source>
        <strain evidence="3">H4-8 / FGSC 9210</strain>
    </source>
</reference>
<dbReference type="Proteomes" id="UP000007431">
    <property type="component" value="Unassembled WGS sequence"/>
</dbReference>
<dbReference type="OrthoDB" id="3235325at2759"/>
<dbReference type="HOGENOM" id="CLU_350961_0_0_1"/>
<dbReference type="GeneID" id="9592288"/>
<feature type="compositionally biased region" description="Low complexity" evidence="1">
    <location>
        <begin position="360"/>
        <end position="369"/>
    </location>
</feature>
<sequence length="802" mass="88694">MRNAKPLHVLSSSVSFLLLPIMDSLNFHKTDSVPGSLEGYGLGSFDSITMPNNSHAGSMRPSTNGTFWQMQYQQLQIKYNMLEMDSNSTRRAYMDLGGKLELALKAVEAATLGLEGGLKRIDDGVQKIDDNIKKLTMLRDKMKSTFSTAGSATATTSYPIHPPRRDENFSEKVCWTTEDLDKYSKTAADAAEQPLNKALRFLRHKDGSIIDPARVAVLREHFRQCLNQVSREGKPVPNYGDVGVETLRYIQHEMYQQFPEINYCDDHWKFKRLWQVAYSSWKQSRADLFPPKGRSIKSERTTPALLSHTPTPALITHKSTHPALPPLSITATTRPSLDFSTLIALDSADNPDAVIPAHQSLDSVDSSSLPDERSAATLPPRHSSNKRMHSSENNTSDTANKRQKTDDATVRYKVINPLYVRPAFATFLLIDEARMNVTLIDTGNVISPMLPSDSSGNPPAPASQAGDASADGHASSQGQLGGQSVAAKATKATLPRTKAWVLGLKVTAFNLFAHDCRRKDDKAQYAATKTAWDSIKGNEEYKHYVKRAKDIAKSHNSLDVYFAEVDKGNAGKSGAEVATIAWDWLAYPNFSLGLRLEELELSVEAWRNHSDCLPDSYSHIALPRLSSVRLSQYTHTVLAYIVAPRLTHVDLSLSTEASGDGDVFASLLALLERGENSMEALKVEHVFVESAAYFVRCLGKLTSLTSLSINGYPGTRTLMDATTLKTLSCSSMLPNLQHIVVHYLGGIWPATLDAWYAFLDWRSRERMYEGVVVKALVYVDADVPDRGLRAPSPDYGSAMFDL</sequence>
<evidence type="ECO:0000313" key="3">
    <source>
        <dbReference type="Proteomes" id="UP000007431"/>
    </source>
</evidence>
<dbReference type="OMA" id="HNYEAGI"/>
<evidence type="ECO:0000256" key="1">
    <source>
        <dbReference type="SAM" id="MobiDB-lite"/>
    </source>
</evidence>
<name>D8PYC8_SCHCM</name>
<dbReference type="EMBL" id="GL377304">
    <property type="protein sequence ID" value="EFI99228.1"/>
    <property type="molecule type" value="Genomic_DNA"/>
</dbReference>
<dbReference type="RefSeq" id="XP_003034131.1">
    <property type="nucleotide sequence ID" value="XM_003034085.1"/>
</dbReference>
<dbReference type="VEuPathDB" id="FungiDB:SCHCODRAFT_02664982"/>
<organism evidence="3">
    <name type="scientific">Schizophyllum commune (strain H4-8 / FGSC 9210)</name>
    <name type="common">Split gill fungus</name>
    <dbReference type="NCBI Taxonomy" id="578458"/>
    <lineage>
        <taxon>Eukaryota</taxon>
        <taxon>Fungi</taxon>
        <taxon>Dikarya</taxon>
        <taxon>Basidiomycota</taxon>
        <taxon>Agaricomycotina</taxon>
        <taxon>Agaricomycetes</taxon>
        <taxon>Agaricomycetidae</taxon>
        <taxon>Agaricales</taxon>
        <taxon>Schizophyllaceae</taxon>
        <taxon>Schizophyllum</taxon>
    </lineage>
</organism>
<feature type="region of interest" description="Disordered" evidence="1">
    <location>
        <begin position="450"/>
        <end position="483"/>
    </location>
</feature>
<keyword evidence="3" id="KW-1185">Reference proteome</keyword>
<dbReference type="KEGG" id="scm:SCHCO_02664982"/>
<dbReference type="InParanoid" id="D8PYC8"/>
<feature type="compositionally biased region" description="Low complexity" evidence="1">
    <location>
        <begin position="462"/>
        <end position="478"/>
    </location>
</feature>
<feature type="region of interest" description="Disordered" evidence="1">
    <location>
        <begin position="360"/>
        <end position="405"/>
    </location>
</feature>
<dbReference type="STRING" id="578458.D8PYC8"/>
<proteinExistence type="predicted"/>
<dbReference type="AlphaFoldDB" id="D8PYC8"/>